<evidence type="ECO:0000313" key="3">
    <source>
        <dbReference type="Proteomes" id="UP001620626"/>
    </source>
</evidence>
<protein>
    <submittedName>
        <fullName evidence="2">Uncharacterized protein</fullName>
    </submittedName>
</protein>
<feature type="signal peptide" evidence="1">
    <location>
        <begin position="1"/>
        <end position="23"/>
    </location>
</feature>
<name>A0ABD2ME93_9BILA</name>
<accession>A0ABD2ME93</accession>
<comment type="caution">
    <text evidence="2">The sequence shown here is derived from an EMBL/GenBank/DDBJ whole genome shotgun (WGS) entry which is preliminary data.</text>
</comment>
<reference evidence="2 3" key="1">
    <citation type="submission" date="2024-10" db="EMBL/GenBank/DDBJ databases">
        <authorList>
            <person name="Kim D."/>
        </authorList>
    </citation>
    <scope>NUCLEOTIDE SEQUENCE [LARGE SCALE GENOMIC DNA]</scope>
    <source>
        <strain evidence="2">BH-2024</strain>
    </source>
</reference>
<keyword evidence="1" id="KW-0732">Signal</keyword>
<keyword evidence="3" id="KW-1185">Reference proteome</keyword>
<evidence type="ECO:0000256" key="1">
    <source>
        <dbReference type="SAM" id="SignalP"/>
    </source>
</evidence>
<gene>
    <name evidence="2" type="ORF">niasHT_003011</name>
</gene>
<dbReference type="AlphaFoldDB" id="A0ABD2ME93"/>
<proteinExistence type="predicted"/>
<organism evidence="2 3">
    <name type="scientific">Heterodera trifolii</name>
    <dbReference type="NCBI Taxonomy" id="157864"/>
    <lineage>
        <taxon>Eukaryota</taxon>
        <taxon>Metazoa</taxon>
        <taxon>Ecdysozoa</taxon>
        <taxon>Nematoda</taxon>
        <taxon>Chromadorea</taxon>
        <taxon>Rhabditida</taxon>
        <taxon>Tylenchina</taxon>
        <taxon>Tylenchomorpha</taxon>
        <taxon>Tylenchoidea</taxon>
        <taxon>Heteroderidae</taxon>
        <taxon>Heteroderinae</taxon>
        <taxon>Heterodera</taxon>
    </lineage>
</organism>
<dbReference type="EMBL" id="JBICBT010000019">
    <property type="protein sequence ID" value="KAL3125852.1"/>
    <property type="molecule type" value="Genomic_DNA"/>
</dbReference>
<evidence type="ECO:0000313" key="2">
    <source>
        <dbReference type="EMBL" id="KAL3125852.1"/>
    </source>
</evidence>
<feature type="chain" id="PRO_5044803464" evidence="1">
    <location>
        <begin position="24"/>
        <end position="196"/>
    </location>
</feature>
<dbReference type="Proteomes" id="UP001620626">
    <property type="component" value="Unassembled WGS sequence"/>
</dbReference>
<sequence length="196" mass="19828">MFKDVFKLAAFLLFAALFPSVSSLTCVSGIVITFFNNSTGGVIILDVNRPVECDGGCARGTCSLKLGAELNSHFGLENLSTLGDDGDYRLKGNPTVAIVSGCAAPKNGTGKNGTGKNGTDKNGTDKNGTGSAANIFLGNGTIGGTDCQQMAVCTSGQMCNVKQPKPSSASRGGSSALAIAFPVVVALVSSMVSGYV</sequence>